<name>A0AB39NS31_9ACTN</name>
<dbReference type="Gene3D" id="3.40.1410.10">
    <property type="entry name" value="Chorismate lyase-like"/>
    <property type="match status" value="1"/>
</dbReference>
<dbReference type="SUPFAM" id="SSF64288">
    <property type="entry name" value="Chorismate lyase-like"/>
    <property type="match status" value="1"/>
</dbReference>
<dbReference type="RefSeq" id="WP_242781593.1">
    <property type="nucleotide sequence ID" value="NZ_CP163433.1"/>
</dbReference>
<dbReference type="InterPro" id="IPR028978">
    <property type="entry name" value="Chorismate_lyase_/UTRA_dom_sf"/>
</dbReference>
<dbReference type="EMBL" id="CP163433">
    <property type="protein sequence ID" value="XDQ20662.1"/>
    <property type="molecule type" value="Genomic_DNA"/>
</dbReference>
<dbReference type="GO" id="GO:0006355">
    <property type="term" value="P:regulation of DNA-templated transcription"/>
    <property type="evidence" value="ECO:0007669"/>
    <property type="project" value="InterPro"/>
</dbReference>
<gene>
    <name evidence="2" type="ORF">AB5J48_22135</name>
</gene>
<protein>
    <submittedName>
        <fullName evidence="2">UTRA domain-containing protein</fullName>
    </submittedName>
</protein>
<evidence type="ECO:0000313" key="2">
    <source>
        <dbReference type="EMBL" id="XDQ20662.1"/>
    </source>
</evidence>
<proteinExistence type="predicted"/>
<dbReference type="GO" id="GO:0003677">
    <property type="term" value="F:DNA binding"/>
    <property type="evidence" value="ECO:0007669"/>
    <property type="project" value="InterPro"/>
</dbReference>
<reference evidence="2" key="1">
    <citation type="submission" date="2024-07" db="EMBL/GenBank/DDBJ databases">
        <authorList>
            <person name="Yu S.T."/>
        </authorList>
    </citation>
    <scope>NUCLEOTIDE SEQUENCE</scope>
    <source>
        <strain evidence="2">R17</strain>
    </source>
</reference>
<dbReference type="InterPro" id="IPR011663">
    <property type="entry name" value="UTRA"/>
</dbReference>
<dbReference type="AlphaFoldDB" id="A0AB39NS31"/>
<accession>A0AB39NS31</accession>
<evidence type="ECO:0000259" key="1">
    <source>
        <dbReference type="Pfam" id="PF07702"/>
    </source>
</evidence>
<sequence length="91" mass="9807">MESDRLTGGTSLQLIAQATGHPITHRIDTASARLLTPEDARLLELDPAHPPTEPVVVMTAKFVDSESNVVEYGVDLGGPGRTWRTESEVTP</sequence>
<feature type="domain" description="UbiC transcription regulator-associated" evidence="1">
    <location>
        <begin position="3"/>
        <end position="74"/>
    </location>
</feature>
<dbReference type="Pfam" id="PF07702">
    <property type="entry name" value="UTRA"/>
    <property type="match status" value="1"/>
</dbReference>
<organism evidence="2">
    <name type="scientific">Streptomyces sp. R17</name>
    <dbReference type="NCBI Taxonomy" id="3238626"/>
    <lineage>
        <taxon>Bacteria</taxon>
        <taxon>Bacillati</taxon>
        <taxon>Actinomycetota</taxon>
        <taxon>Actinomycetes</taxon>
        <taxon>Kitasatosporales</taxon>
        <taxon>Streptomycetaceae</taxon>
        <taxon>Streptomyces</taxon>
    </lineage>
</organism>